<proteinExistence type="predicted"/>
<dbReference type="Proteomes" id="UP000075882">
    <property type="component" value="Unassembled WGS sequence"/>
</dbReference>
<name>A0A8W7PJH4_ANOCL</name>
<feature type="region of interest" description="Disordered" evidence="1">
    <location>
        <begin position="18"/>
        <end position="51"/>
    </location>
</feature>
<feature type="transmembrane region" description="Helical" evidence="2">
    <location>
        <begin position="117"/>
        <end position="136"/>
    </location>
</feature>
<protein>
    <submittedName>
        <fullName evidence="3">Uncharacterized protein</fullName>
    </submittedName>
</protein>
<feature type="compositionally biased region" description="Low complexity" evidence="1">
    <location>
        <begin position="30"/>
        <end position="49"/>
    </location>
</feature>
<dbReference type="EnsemblMetazoa" id="ACOM032787-RA">
    <property type="protein sequence ID" value="ACOM032787-PA.1"/>
    <property type="gene ID" value="ACOM032787"/>
</dbReference>
<keyword evidence="2" id="KW-1133">Transmembrane helix</keyword>
<keyword evidence="2" id="KW-0812">Transmembrane</keyword>
<keyword evidence="2" id="KW-0472">Membrane</keyword>
<reference evidence="3" key="1">
    <citation type="submission" date="2022-08" db="UniProtKB">
        <authorList>
            <consortium name="EnsemblMetazoa"/>
        </authorList>
    </citation>
    <scope>IDENTIFICATION</scope>
</reference>
<evidence type="ECO:0000256" key="1">
    <source>
        <dbReference type="SAM" id="MobiDB-lite"/>
    </source>
</evidence>
<organism evidence="3">
    <name type="scientific">Anopheles coluzzii</name>
    <name type="common">African malaria mosquito</name>
    <dbReference type="NCBI Taxonomy" id="1518534"/>
    <lineage>
        <taxon>Eukaryota</taxon>
        <taxon>Metazoa</taxon>
        <taxon>Ecdysozoa</taxon>
        <taxon>Arthropoda</taxon>
        <taxon>Hexapoda</taxon>
        <taxon>Insecta</taxon>
        <taxon>Pterygota</taxon>
        <taxon>Neoptera</taxon>
        <taxon>Endopterygota</taxon>
        <taxon>Diptera</taxon>
        <taxon>Nematocera</taxon>
        <taxon>Culicoidea</taxon>
        <taxon>Culicidae</taxon>
        <taxon>Anophelinae</taxon>
        <taxon>Anopheles</taxon>
    </lineage>
</organism>
<dbReference type="AlphaFoldDB" id="A0A8W7PJH4"/>
<sequence length="180" mass="19025">MEVMAKGIITLVVRDGRSRPGRADRVPQTGLADRAPVAARARPSPRGGATVRGRRDLVVPRSIVLVHEQRHQEARATARPDCVAASGQLVRQAGPGSHARQAPMARLIRRERSRSRAVFGGGIRVFAVVVATYGAAAELKGSLGSFSNGGGEKTGNVSSGLHTRAIKSFGESKDIRCGSR</sequence>
<evidence type="ECO:0000313" key="3">
    <source>
        <dbReference type="EnsemblMetazoa" id="ACOM032787-PA.1"/>
    </source>
</evidence>
<accession>A0A8W7PJH4</accession>
<evidence type="ECO:0000256" key="2">
    <source>
        <dbReference type="SAM" id="Phobius"/>
    </source>
</evidence>